<sequence>MAAPTEVTIQDLNGTWIMDKSISNDPDGIFKLQGMSWLTRKAIGLATVTLKITQKKDDAGTVEINIDQLLTGGVKGTTEHRFLDWSERPHQDHIFGSVIGQSRFLKAGEAGTDGKRRPNVDVQTKTGDEAEDAAIAKFLMGEMLANGDLTEGFEVDEANEDFLQSWVRSQEAGWTGEQIWGFEMVDGVRRYTRRIVVAKGSQIEKVRLVYTFVDRNNE</sequence>
<evidence type="ECO:0000313" key="2">
    <source>
        <dbReference type="Proteomes" id="UP000034164"/>
    </source>
</evidence>
<dbReference type="Proteomes" id="UP000034164">
    <property type="component" value="Unassembled WGS sequence"/>
</dbReference>
<evidence type="ECO:0000313" key="1">
    <source>
        <dbReference type="EMBL" id="KKZ63422.1"/>
    </source>
</evidence>
<organism evidence="1 2">
    <name type="scientific">[Emmonsia] crescens</name>
    <dbReference type="NCBI Taxonomy" id="73230"/>
    <lineage>
        <taxon>Eukaryota</taxon>
        <taxon>Fungi</taxon>
        <taxon>Dikarya</taxon>
        <taxon>Ascomycota</taxon>
        <taxon>Pezizomycotina</taxon>
        <taxon>Eurotiomycetes</taxon>
        <taxon>Eurotiomycetidae</taxon>
        <taxon>Onygenales</taxon>
        <taxon>Ajellomycetaceae</taxon>
        <taxon>Emergomyces</taxon>
    </lineage>
</organism>
<dbReference type="VEuPathDB" id="FungiDB:EMCG_02233"/>
<comment type="caution">
    <text evidence="1">The sequence shown here is derived from an EMBL/GenBank/DDBJ whole genome shotgun (WGS) entry which is preliminary data.</text>
</comment>
<reference evidence="2" key="1">
    <citation type="journal article" date="2015" name="PLoS Genet.">
        <title>The dynamic genome and transcriptome of the human fungal pathogen Blastomyces and close relative Emmonsia.</title>
        <authorList>
            <person name="Munoz J.F."/>
            <person name="Gauthier G.M."/>
            <person name="Desjardins C.A."/>
            <person name="Gallo J.E."/>
            <person name="Holder J."/>
            <person name="Sullivan T.D."/>
            <person name="Marty A.J."/>
            <person name="Carmen J.C."/>
            <person name="Chen Z."/>
            <person name="Ding L."/>
            <person name="Gujja S."/>
            <person name="Magrini V."/>
            <person name="Misas E."/>
            <person name="Mitreva M."/>
            <person name="Priest M."/>
            <person name="Saif S."/>
            <person name="Whiston E.A."/>
            <person name="Young S."/>
            <person name="Zeng Q."/>
            <person name="Goldman W.E."/>
            <person name="Mardis E.R."/>
            <person name="Taylor J.W."/>
            <person name="McEwen J.G."/>
            <person name="Clay O.K."/>
            <person name="Klein B.S."/>
            <person name="Cuomo C.A."/>
        </authorList>
    </citation>
    <scope>NUCLEOTIDE SEQUENCE [LARGE SCALE GENOMIC DNA]</scope>
    <source>
        <strain evidence="2">UAMH 3008</strain>
    </source>
</reference>
<dbReference type="InterPro" id="IPR012674">
    <property type="entry name" value="Calycin"/>
</dbReference>
<dbReference type="OrthoDB" id="425354at2759"/>
<dbReference type="InterPro" id="IPR053037">
    <property type="entry name" value="Pericyclase_pydY-like"/>
</dbReference>
<gene>
    <name evidence="1" type="ORF">EMCG_02233</name>
</gene>
<protein>
    <submittedName>
        <fullName evidence="1">Uncharacterized protein</fullName>
    </submittedName>
</protein>
<accession>A0A0G2HYQ0</accession>
<dbReference type="SUPFAM" id="SSF50814">
    <property type="entry name" value="Lipocalins"/>
    <property type="match status" value="1"/>
</dbReference>
<dbReference type="EMBL" id="LCZI01000983">
    <property type="protein sequence ID" value="KKZ63422.1"/>
    <property type="molecule type" value="Genomic_DNA"/>
</dbReference>
<name>A0A0G2HYQ0_9EURO</name>
<dbReference type="AlphaFoldDB" id="A0A0G2HYQ0"/>
<dbReference type="Gene3D" id="2.40.128.20">
    <property type="match status" value="1"/>
</dbReference>
<dbReference type="PANTHER" id="PTHR38115">
    <property type="entry name" value="LIPOCALIN-LIKE DOMAIN-CONTAINING PROTEIN"/>
    <property type="match status" value="1"/>
</dbReference>
<proteinExistence type="predicted"/>
<dbReference type="PANTHER" id="PTHR38115:SF1">
    <property type="entry name" value="LIPOCALIN-LIKE DOMAIN-CONTAINING PROTEIN"/>
    <property type="match status" value="1"/>
</dbReference>